<dbReference type="InterPro" id="IPR003540">
    <property type="entry name" value="ADP-ribosyltransferase"/>
</dbReference>
<evidence type="ECO:0000313" key="3">
    <source>
        <dbReference type="Proteomes" id="UP000258444"/>
    </source>
</evidence>
<dbReference type="EMBL" id="MF498774">
    <property type="protein sequence ID" value="ATI17826.1"/>
    <property type="molecule type" value="Genomic_DNA"/>
</dbReference>
<sequence length="224" mass="25968">MNANENNDETTVNIMNLFSDEDIVKIRSSSSYNYRSIMASAFDNIDISSYTKEDKELIENYALDYYINTNKFLCGEELSPDLNPSAEDVNEYIRKMQDVIDRSCTISARLYRTIYLSKSQWKEVLKKKEITNLGFCSTSINPVPFKPVDGMRDDNVKIQIEFYVNDMKAIPVCTVLKDKESSFKSEMEFLLPLGITFSIEKIISNNKHCKDKAFVYKRLICRIK</sequence>
<dbReference type="Pfam" id="PF03496">
    <property type="entry name" value="ADPrib_exo_Tox"/>
    <property type="match status" value="1"/>
</dbReference>
<protein>
    <recommendedName>
        <fullName evidence="1">ADP ribosyltransferase domain-containing protein</fullName>
    </recommendedName>
</protein>
<evidence type="ECO:0000313" key="2">
    <source>
        <dbReference type="EMBL" id="ATI17826.1"/>
    </source>
</evidence>
<accession>A0A291LEK5</accession>
<dbReference type="Gene3D" id="3.90.176.10">
    <property type="entry name" value="Toxin ADP-ribosyltransferase, Chain A, domain 1"/>
    <property type="match status" value="1"/>
</dbReference>
<proteinExistence type="predicted"/>
<dbReference type="GO" id="GO:0005576">
    <property type="term" value="C:extracellular region"/>
    <property type="evidence" value="ECO:0007669"/>
    <property type="project" value="InterPro"/>
</dbReference>
<organism evidence="2 3">
    <name type="scientific">Aeromonas phage AS-yj</name>
    <dbReference type="NCBI Taxonomy" id="2026115"/>
    <lineage>
        <taxon>Viruses</taxon>
        <taxon>Duplodnaviria</taxon>
        <taxon>Heunggongvirae</taxon>
        <taxon>Uroviricota</taxon>
        <taxon>Caudoviricetes</taxon>
        <taxon>Pantevenvirales</taxon>
        <taxon>Straboviridae</taxon>
        <taxon>Emmerichvirinae</taxon>
        <taxon>Ceceduovirus</taxon>
        <taxon>Ceceduovirus aszj</taxon>
    </lineage>
</organism>
<evidence type="ECO:0000259" key="1">
    <source>
        <dbReference type="Pfam" id="PF03496"/>
    </source>
</evidence>
<reference evidence="2 3" key="1">
    <citation type="submission" date="2017-07" db="EMBL/GenBank/DDBJ databases">
        <title>In vitro design and evaluation of phage cocktails against multidrug-resistant Aeromonas salmonicida.</title>
        <authorList>
            <person name="Chen L."/>
            <person name="Yuan S."/>
            <person name="Ma Y."/>
        </authorList>
    </citation>
    <scope>NUCLEOTIDE SEQUENCE [LARGE SCALE GENOMIC DNA]</scope>
</reference>
<feature type="domain" description="ADP ribosyltransferase" evidence="1">
    <location>
        <begin position="49"/>
        <end position="210"/>
    </location>
</feature>
<dbReference type="SUPFAM" id="SSF56399">
    <property type="entry name" value="ADP-ribosylation"/>
    <property type="match status" value="1"/>
</dbReference>
<dbReference type="PROSITE" id="PS51996">
    <property type="entry name" value="TR_MART"/>
    <property type="match status" value="1"/>
</dbReference>
<dbReference type="Proteomes" id="UP000258444">
    <property type="component" value="Genome"/>
</dbReference>
<name>A0A291LEK5_9CAUD</name>